<name>A0A073AUP6_9PSEU</name>
<dbReference type="eggNOG" id="COG2909">
    <property type="taxonomic scope" value="Bacteria"/>
</dbReference>
<dbReference type="RefSeq" id="WP_029720872.1">
    <property type="nucleotide sequence ID" value="NZ_JNVU01000048.1"/>
</dbReference>
<proteinExistence type="predicted"/>
<comment type="caution">
    <text evidence="2">The sequence shown here is derived from an EMBL/GenBank/DDBJ whole genome shotgun (WGS) entry which is preliminary data.</text>
</comment>
<evidence type="ECO:0000313" key="2">
    <source>
        <dbReference type="EMBL" id="KEI43066.1"/>
    </source>
</evidence>
<dbReference type="Gene3D" id="1.25.40.10">
    <property type="entry name" value="Tetratricopeptide repeat domain"/>
    <property type="match status" value="1"/>
</dbReference>
<evidence type="ECO:0000313" key="3">
    <source>
        <dbReference type="Proteomes" id="UP000031419"/>
    </source>
</evidence>
<evidence type="ECO:0000256" key="1">
    <source>
        <dbReference type="SAM" id="Phobius"/>
    </source>
</evidence>
<dbReference type="InterPro" id="IPR011990">
    <property type="entry name" value="TPR-like_helical_dom_sf"/>
</dbReference>
<keyword evidence="1" id="KW-0472">Membrane</keyword>
<feature type="transmembrane region" description="Helical" evidence="1">
    <location>
        <begin position="115"/>
        <end position="136"/>
    </location>
</feature>
<dbReference type="Proteomes" id="UP000031419">
    <property type="component" value="Unassembled WGS sequence"/>
</dbReference>
<evidence type="ECO:0008006" key="4">
    <source>
        <dbReference type="Google" id="ProtNLM"/>
    </source>
</evidence>
<feature type="transmembrane region" description="Helical" evidence="1">
    <location>
        <begin position="7"/>
        <end position="25"/>
    </location>
</feature>
<sequence>MRSKNLLLRPWVLSTAAGMLVIAAVEIPTGTGATGTALGWLGALTAAITLPMATQLGMLAGALLLGLRIRHVVIGAMRRLGTWKLGPATITLRALPVTISAEIGPWRPPVILRSWLAGLLSACTGIGLVTTAWLLAGGPFGRGYALAATALMLHKLRPKRAPLSTSTGWLLFRLPRMPEPQRTEFRAGPIAAAANDALQEGDLDTAQRHVDQLTEQYPHLTATRSAQVAMLEARGEYARATLHLLDYLSSGPDLPPREMSYLLAGLAGLGFAAAETGQLPAETILPTAKKALTDAIQLGYPEFELSGTRGMLALLEGDLDEAVRLAAIGAEHSPSPLSRADDYATLAQAHMARRDNAAARRALAAAEELAAWWPRVARVRQRLHVS</sequence>
<gene>
    <name evidence="2" type="ORF">GU90_18230</name>
</gene>
<protein>
    <recommendedName>
        <fullName evidence="4">Tetratricopeptide repeat protein</fullName>
    </recommendedName>
</protein>
<organism evidence="2 3">
    <name type="scientific">Saccharopolyspora rectivirgula</name>
    <dbReference type="NCBI Taxonomy" id="28042"/>
    <lineage>
        <taxon>Bacteria</taxon>
        <taxon>Bacillati</taxon>
        <taxon>Actinomycetota</taxon>
        <taxon>Actinomycetes</taxon>
        <taxon>Pseudonocardiales</taxon>
        <taxon>Pseudonocardiaceae</taxon>
        <taxon>Saccharopolyspora</taxon>
    </lineage>
</organism>
<dbReference type="SUPFAM" id="SSF48452">
    <property type="entry name" value="TPR-like"/>
    <property type="match status" value="1"/>
</dbReference>
<keyword evidence="1" id="KW-0812">Transmembrane</keyword>
<feature type="transmembrane region" description="Helical" evidence="1">
    <location>
        <begin position="37"/>
        <end position="65"/>
    </location>
</feature>
<dbReference type="STRING" id="28042.GU90_18230"/>
<keyword evidence="1" id="KW-1133">Transmembrane helix</keyword>
<reference evidence="2 3" key="1">
    <citation type="submission" date="2014-06" db="EMBL/GenBank/DDBJ databases">
        <title>Saccharopolyspora rectivirgula DSM-43113 Genome sequencing.</title>
        <authorList>
            <person name="Barrera C."/>
            <person name="Millon L."/>
            <person name="Rognon B."/>
            <person name="Zaugg C."/>
            <person name="Monod M."/>
        </authorList>
    </citation>
    <scope>NUCLEOTIDE SEQUENCE [LARGE SCALE GENOMIC DNA]</scope>
    <source>
        <strain evidence="2 3">DSM 43113</strain>
    </source>
</reference>
<dbReference type="EMBL" id="JNVU01000048">
    <property type="protein sequence ID" value="KEI43066.1"/>
    <property type="molecule type" value="Genomic_DNA"/>
</dbReference>
<dbReference type="AlphaFoldDB" id="A0A073AUP6"/>
<accession>A0A073AUP6</accession>
<keyword evidence="3" id="KW-1185">Reference proteome</keyword>